<feature type="compositionally biased region" description="Polar residues" evidence="1">
    <location>
        <begin position="1202"/>
        <end position="1213"/>
    </location>
</feature>
<feature type="compositionally biased region" description="Basic and acidic residues" evidence="1">
    <location>
        <begin position="559"/>
        <end position="568"/>
    </location>
</feature>
<dbReference type="EMBL" id="GEBQ01011733">
    <property type="protein sequence ID" value="JAT28244.1"/>
    <property type="molecule type" value="Transcribed_RNA"/>
</dbReference>
<feature type="region of interest" description="Disordered" evidence="1">
    <location>
        <begin position="1202"/>
        <end position="1224"/>
    </location>
</feature>
<sequence length="1398" mass="158488">KENLTSAETTDSQIFSEEQWAGLNQLATDTGMSLIVGLGRELFHQSDNVLGLFKFMEKHGFNPIWQLQYESAGVKKTNPLLGADLGRDLVKLSEMLDKTPHYKKSLILGPDFVGCDGYNCLHQLREFVKEANNVISVITLQLETKNTTQGKPGDVFKHMAKLRNIVRRVVLNTQIQLESMQDLSEKSLWFVESEHTDDALTWALELGYAATLGYQTILQRPAQLLYPTPNYWVSLLYRSLVGDTVLDSQLISEDSSVAAFAHCAATSQPVELRSGAVVVWGANTQQDDVRLTLRMPTRTDLVYLYVLTADIQDRAEKGSSFLNGKLLPLVHEVLPELSPHILLMGTDQAVTIPAKSVFFIVLPDVKASACISYPSEPMDKELPNGQEKVIQTQTDVTTSKSTNGQSKFSVKSSGKENSYNLERDNAFKIITKSSDHTENEYENEMRNKLKMTMKERMQEVINGEAQINKSRESIQEKAEAGKELPVNTQQLVLEKNVLLPHLHNTSNNITKNELVFLLDLLSKYEEIKSKIEERDFSPEQTNTKPIYSHRSISDQGMDSDNKRFKRSEGNNALNELRLPTLQKRINWLQRFRSTLSKNNKTKESENLYYLPGEFYKTLGQLKFDPNNSLKDIEDPNEAIVSTAEESAKCAKSDSKLKVTKKRNNDHKVDSEIIDSATEQMKQYYGTVDRTSKILNILKDSKSTLNEEMKCCSETNICGQDPTPSTIYNKDETESKDKAQINDNFQKSSLTLSKLTNGENKQKSSDLMSNRMKREIDDLEKDESKTKPIDLPEQEDEEFLRRLDFSEESRMSAYLEELTDEGEQLLKALDQDHKERLGPASFKDGGKEKDHTKMLPTNVKFNKSPEEKSNPNRPTDIVKLDKIDSLEDIEIPSDLDNKKTSDSIPVKILKQNKEIMPSNVMLSNSSRINSATSKILQQNPRKIDQIPNLDPTHSSQNLTNGYHKHSHPTLVFDNYSDEIKEDSNNNMSRIFSGDIVIATPLEIKDSTQLNKFITQYKIESNNFVPQLNPTKQTTSSALAPPLTANLKRPFSQAAYYRATKGKDDSLGREPKPTKLIAEQIRQNLLSTRRRERLEAFKTRLEEARKRLSVLSNPKIKSKLESTKVVAKREMPLKQGVLNLIDNVQTGNTIVKQNVKHDLDSIKNKNLVKFLEDKIVKVPHTHEPSIIHRLTRQKTMAAIELNQHSPLRSLHQSPSRSRRSTKDTIEKNEVEMKALLTNEIIKEYPSNDTSELNPIGGTFRSMLRRTMKAVTNKTGIDRMLEIAKQYNKTNPDSVEIFRSHDTTGTMKLNSDRSENENKALEVTDIEDNAKVNPDKLDKSTSHIALGIKSISKTSPNRFHSLMLKTNQSENGIKNLFDSENNILSVFVNMVQGLVKSMNIN</sequence>
<gene>
    <name evidence="2" type="ORF">g.14182</name>
</gene>
<feature type="non-terminal residue" evidence="2">
    <location>
        <position position="1"/>
    </location>
</feature>
<feature type="region of interest" description="Disordered" evidence="1">
    <location>
        <begin position="395"/>
        <end position="416"/>
    </location>
</feature>
<name>A0A1B6LX82_9HEMI</name>
<dbReference type="GO" id="GO:0031012">
    <property type="term" value="C:extracellular matrix"/>
    <property type="evidence" value="ECO:0007669"/>
    <property type="project" value="TreeGrafter"/>
</dbReference>
<evidence type="ECO:0000313" key="2">
    <source>
        <dbReference type="EMBL" id="JAT28244.1"/>
    </source>
</evidence>
<dbReference type="GO" id="GO:0005615">
    <property type="term" value="C:extracellular space"/>
    <property type="evidence" value="ECO:0007669"/>
    <property type="project" value="TreeGrafter"/>
</dbReference>
<dbReference type="PANTHER" id="PTHR46145:SF4">
    <property type="entry name" value="HEPARANASE"/>
    <property type="match status" value="1"/>
</dbReference>
<protein>
    <recommendedName>
        <fullName evidence="3">Heparanase</fullName>
    </recommendedName>
</protein>
<organism evidence="2">
    <name type="scientific">Graphocephala atropunctata</name>
    <dbReference type="NCBI Taxonomy" id="36148"/>
    <lineage>
        <taxon>Eukaryota</taxon>
        <taxon>Metazoa</taxon>
        <taxon>Ecdysozoa</taxon>
        <taxon>Arthropoda</taxon>
        <taxon>Hexapoda</taxon>
        <taxon>Insecta</taxon>
        <taxon>Pterygota</taxon>
        <taxon>Neoptera</taxon>
        <taxon>Paraneoptera</taxon>
        <taxon>Hemiptera</taxon>
        <taxon>Auchenorrhyncha</taxon>
        <taxon>Membracoidea</taxon>
        <taxon>Cicadellidae</taxon>
        <taxon>Cicadellinae</taxon>
        <taxon>Cicadellini</taxon>
        <taxon>Graphocephala</taxon>
    </lineage>
</organism>
<reference evidence="2" key="1">
    <citation type="submission" date="2015-11" db="EMBL/GenBank/DDBJ databases">
        <title>De novo transcriptome assembly of four potential Pierce s Disease insect vectors from Arizona vineyards.</title>
        <authorList>
            <person name="Tassone E.E."/>
        </authorList>
    </citation>
    <scope>NUCLEOTIDE SEQUENCE</scope>
</reference>
<dbReference type="Gene3D" id="3.20.20.80">
    <property type="entry name" value="Glycosidases"/>
    <property type="match status" value="1"/>
</dbReference>
<feature type="region of interest" description="Disordered" evidence="1">
    <location>
        <begin position="535"/>
        <end position="571"/>
    </location>
</feature>
<accession>A0A1B6LX82</accession>
<dbReference type="PANTHER" id="PTHR46145">
    <property type="entry name" value="HEPARANASE"/>
    <property type="match status" value="1"/>
</dbReference>
<evidence type="ECO:0000256" key="1">
    <source>
        <dbReference type="SAM" id="MobiDB-lite"/>
    </source>
</evidence>
<feature type="compositionally biased region" description="Basic and acidic residues" evidence="1">
    <location>
        <begin position="843"/>
        <end position="852"/>
    </location>
</feature>
<feature type="region of interest" description="Disordered" evidence="1">
    <location>
        <begin position="835"/>
        <end position="878"/>
    </location>
</feature>
<proteinExistence type="predicted"/>
<feature type="compositionally biased region" description="Basic and acidic residues" evidence="1">
    <location>
        <begin position="862"/>
        <end position="878"/>
    </location>
</feature>
<evidence type="ECO:0008006" key="3">
    <source>
        <dbReference type="Google" id="ProtNLM"/>
    </source>
</evidence>